<reference evidence="2 3" key="1">
    <citation type="journal article" date="2021" name="Nat. Commun.">
        <title>Incipient diploidization of the medicinal plant Perilla within 10,000 years.</title>
        <authorList>
            <person name="Zhang Y."/>
            <person name="Shen Q."/>
            <person name="Leng L."/>
            <person name="Zhang D."/>
            <person name="Chen S."/>
            <person name="Shi Y."/>
            <person name="Ning Z."/>
            <person name="Chen S."/>
        </authorList>
    </citation>
    <scope>NUCLEOTIDE SEQUENCE [LARGE SCALE GENOMIC DNA]</scope>
    <source>
        <strain evidence="3">cv. PC099</strain>
    </source>
</reference>
<name>A0AAD4NX17_PERFH</name>
<dbReference type="EMBL" id="SDAM02029561">
    <property type="protein sequence ID" value="KAH6756323.1"/>
    <property type="molecule type" value="Genomic_DNA"/>
</dbReference>
<dbReference type="Pfam" id="PF22272">
    <property type="entry name" value="LEA_3b"/>
    <property type="match status" value="1"/>
</dbReference>
<accession>A0AAD4NX17</accession>
<dbReference type="PANTHER" id="PTHR35122:SF2">
    <property type="entry name" value="OS04G0598000 PROTEIN"/>
    <property type="match status" value="1"/>
</dbReference>
<sequence>MAANLQGTRGLANLGKRLAGQIRSRDPAAFSQLSSRSVHGSAYDKNPEENVSATVVPDHVMPPQPDEYWAPHPKTGVFGPATDDTPGSGRDPGVQASAEGGSVLEQKAFFRPLEDLDKPPVQP</sequence>
<feature type="region of interest" description="Disordered" evidence="1">
    <location>
        <begin position="27"/>
        <end position="103"/>
    </location>
</feature>
<dbReference type="AlphaFoldDB" id="A0AAD4NX17"/>
<dbReference type="Proteomes" id="UP001190926">
    <property type="component" value="Unassembled WGS sequence"/>
</dbReference>
<protein>
    <recommendedName>
        <fullName evidence="4">Late embryogenesis abundant protein</fullName>
    </recommendedName>
</protein>
<evidence type="ECO:0008006" key="4">
    <source>
        <dbReference type="Google" id="ProtNLM"/>
    </source>
</evidence>
<comment type="caution">
    <text evidence="2">The sequence shown here is derived from an EMBL/GenBank/DDBJ whole genome shotgun (WGS) entry which is preliminary data.</text>
</comment>
<dbReference type="InterPro" id="IPR039291">
    <property type="entry name" value="At5g17165-like"/>
</dbReference>
<proteinExistence type="predicted"/>
<gene>
    <name evidence="2" type="ORF">C2S53_003492</name>
</gene>
<keyword evidence="3" id="KW-1185">Reference proteome</keyword>
<evidence type="ECO:0000313" key="2">
    <source>
        <dbReference type="EMBL" id="KAH6756323.1"/>
    </source>
</evidence>
<dbReference type="PANTHER" id="PTHR35122">
    <property type="entry name" value="OSJNBA0093F12.14 PROTEIN"/>
    <property type="match status" value="1"/>
</dbReference>
<evidence type="ECO:0000256" key="1">
    <source>
        <dbReference type="SAM" id="MobiDB-lite"/>
    </source>
</evidence>
<evidence type="ECO:0000313" key="3">
    <source>
        <dbReference type="Proteomes" id="UP001190926"/>
    </source>
</evidence>
<organism evidence="2 3">
    <name type="scientific">Perilla frutescens var. hirtella</name>
    <name type="common">Perilla citriodora</name>
    <name type="synonym">Perilla setoyensis</name>
    <dbReference type="NCBI Taxonomy" id="608512"/>
    <lineage>
        <taxon>Eukaryota</taxon>
        <taxon>Viridiplantae</taxon>
        <taxon>Streptophyta</taxon>
        <taxon>Embryophyta</taxon>
        <taxon>Tracheophyta</taxon>
        <taxon>Spermatophyta</taxon>
        <taxon>Magnoliopsida</taxon>
        <taxon>eudicotyledons</taxon>
        <taxon>Gunneridae</taxon>
        <taxon>Pentapetalae</taxon>
        <taxon>asterids</taxon>
        <taxon>lamiids</taxon>
        <taxon>Lamiales</taxon>
        <taxon>Lamiaceae</taxon>
        <taxon>Nepetoideae</taxon>
        <taxon>Elsholtzieae</taxon>
        <taxon>Perilla</taxon>
    </lineage>
</organism>